<sequence>MLISHDSHVNEDYSGYSESSLTLFNDKDQEDSECVENMSVSNFDPLYSTFKEEDSQIFIDCLKLYYEFFRLFNGSFATLYEKGKEHFKVIMGDFTYNFEKYFYKTDIMESFFNSVVIRGYRICPVDSNTYLSVQKCINNLAIEFPISKAAVFYEEYFLYSDLPQGQVEILHKYLFSSNYTRRQGYEPNWTDSNQKGDKFKIPTCGANCCEDSDEEEIMFLAEDPEMAKAEYEDLLKRSFSAFCKLNPQGFQGSGLDKKGFLIGPTIMDFHDAEGIPRNYEMFSPKVYIRIDPYSNSYKQYRLLVFCAEGFTIAMFITEDKFRLSFEVYEKMGDYIFNKCKSMFEKVDPKVTVKDEQPLDSEEVIKLMYYNESNLAYKQTHRFTKKLLNKELRHYINIIVNKFKENSSMFEYQVTTSHYWVIGKNSLPRIIIVILPLSLSQAEAESEASLIVKTYFAYL</sequence>
<organism evidence="2 3">
    <name type="scientific">Euplotes crassus</name>
    <dbReference type="NCBI Taxonomy" id="5936"/>
    <lineage>
        <taxon>Eukaryota</taxon>
        <taxon>Sar</taxon>
        <taxon>Alveolata</taxon>
        <taxon>Ciliophora</taxon>
        <taxon>Intramacronucleata</taxon>
        <taxon>Spirotrichea</taxon>
        <taxon>Hypotrichia</taxon>
        <taxon>Euplotida</taxon>
        <taxon>Euplotidae</taxon>
        <taxon>Moneuplotes</taxon>
    </lineage>
</organism>
<evidence type="ECO:0000259" key="1">
    <source>
        <dbReference type="Pfam" id="PF19033"/>
    </source>
</evidence>
<dbReference type="GO" id="GO:0035658">
    <property type="term" value="C:Mon1-Ccz1 complex"/>
    <property type="evidence" value="ECO:0007669"/>
    <property type="project" value="InterPro"/>
</dbReference>
<name>A0AAD1UCD4_EUPCR</name>
<dbReference type="Proteomes" id="UP001295684">
    <property type="component" value="Unassembled WGS sequence"/>
</dbReference>
<accession>A0AAD1UCD4</accession>
<keyword evidence="3" id="KW-1185">Reference proteome</keyword>
<gene>
    <name evidence="2" type="ORF">ECRASSUSDP1_LOCUS4167</name>
</gene>
<dbReference type="EMBL" id="CAMPGE010003997">
    <property type="protein sequence ID" value="CAI2362839.1"/>
    <property type="molecule type" value="Genomic_DNA"/>
</dbReference>
<dbReference type="AlphaFoldDB" id="A0AAD1UCD4"/>
<feature type="domain" description="CCZ1/INTU/HPS4 third Longin" evidence="1">
    <location>
        <begin position="361"/>
        <end position="438"/>
    </location>
</feature>
<evidence type="ECO:0000313" key="3">
    <source>
        <dbReference type="Proteomes" id="UP001295684"/>
    </source>
</evidence>
<dbReference type="Pfam" id="PF19033">
    <property type="entry name" value="Intu_longin_3"/>
    <property type="match status" value="1"/>
</dbReference>
<dbReference type="InterPro" id="IPR043989">
    <property type="entry name" value="CCZ1/INTU/HSP4_longin_3"/>
</dbReference>
<dbReference type="PANTHER" id="PTHR13056">
    <property type="entry name" value="VACUOLAR FUSION PROTEIN CCZ1 HOMOLOG-RELATED"/>
    <property type="match status" value="1"/>
</dbReference>
<evidence type="ECO:0000313" key="2">
    <source>
        <dbReference type="EMBL" id="CAI2362839.1"/>
    </source>
</evidence>
<reference evidence="2" key="1">
    <citation type="submission" date="2023-07" db="EMBL/GenBank/DDBJ databases">
        <authorList>
            <consortium name="AG Swart"/>
            <person name="Singh M."/>
            <person name="Singh A."/>
            <person name="Seah K."/>
            <person name="Emmerich C."/>
        </authorList>
    </citation>
    <scope>NUCLEOTIDE SEQUENCE</scope>
    <source>
        <strain evidence="2">DP1</strain>
    </source>
</reference>
<protein>
    <recommendedName>
        <fullName evidence="1">CCZ1/INTU/HPS4 third Longin domain-containing protein</fullName>
    </recommendedName>
</protein>
<comment type="caution">
    <text evidence="2">The sequence shown here is derived from an EMBL/GenBank/DDBJ whole genome shotgun (WGS) entry which is preliminary data.</text>
</comment>
<dbReference type="PANTHER" id="PTHR13056:SF0">
    <property type="entry name" value="VACUOLAR FUSION PROTEIN CCZ1 HOMOLOG-RELATED"/>
    <property type="match status" value="1"/>
</dbReference>
<proteinExistence type="predicted"/>
<dbReference type="InterPro" id="IPR013176">
    <property type="entry name" value="Ccz1"/>
</dbReference>
<dbReference type="GO" id="GO:0016192">
    <property type="term" value="P:vesicle-mediated transport"/>
    <property type="evidence" value="ECO:0007669"/>
    <property type="project" value="InterPro"/>
</dbReference>